<evidence type="ECO:0000313" key="12">
    <source>
        <dbReference type="WBParaSite" id="SMUV_0001034201-mRNA-1"/>
    </source>
</evidence>
<comment type="cofactor">
    <cofactor evidence="1">
        <name>Zn(2+)</name>
        <dbReference type="ChEBI" id="CHEBI:29105"/>
    </cofactor>
</comment>
<dbReference type="PANTHER" id="PTHR11085:SF6">
    <property type="entry name" value="NAD-DEPENDENT PROTEIN DEACETYLASE SIRTUIN-2"/>
    <property type="match status" value="1"/>
</dbReference>
<evidence type="ECO:0000256" key="2">
    <source>
        <dbReference type="ARBA" id="ARBA00022679"/>
    </source>
</evidence>
<evidence type="ECO:0000256" key="1">
    <source>
        <dbReference type="ARBA" id="ARBA00001947"/>
    </source>
</evidence>
<feature type="region of interest" description="Disordered" evidence="9">
    <location>
        <begin position="38"/>
        <end position="61"/>
    </location>
</feature>
<dbReference type="STRING" id="451379.A0A0N5AZB9"/>
<keyword evidence="4" id="KW-0862">Zinc</keyword>
<keyword evidence="3" id="KW-0479">Metal-binding</keyword>
<dbReference type="InterPro" id="IPR029035">
    <property type="entry name" value="DHS-like_NAD/FAD-binding_dom"/>
</dbReference>
<organism evidence="11 12">
    <name type="scientific">Syphacia muris</name>
    <dbReference type="NCBI Taxonomy" id="451379"/>
    <lineage>
        <taxon>Eukaryota</taxon>
        <taxon>Metazoa</taxon>
        <taxon>Ecdysozoa</taxon>
        <taxon>Nematoda</taxon>
        <taxon>Chromadorea</taxon>
        <taxon>Rhabditida</taxon>
        <taxon>Spirurina</taxon>
        <taxon>Oxyuridomorpha</taxon>
        <taxon>Oxyuroidea</taxon>
        <taxon>Oxyuridae</taxon>
        <taxon>Syphacia</taxon>
    </lineage>
</organism>
<comment type="catalytic activity">
    <reaction evidence="6">
        <text>N(6)-hexadecanoyl-L-lysyl-[protein] + NAD(+) + H2O = 2''-O-hexadecanoyl-ADP-D-ribose + nicotinamide + L-lysyl-[protein]</text>
        <dbReference type="Rhea" id="RHEA:70563"/>
        <dbReference type="Rhea" id="RHEA-COMP:9752"/>
        <dbReference type="Rhea" id="RHEA-COMP:14175"/>
        <dbReference type="ChEBI" id="CHEBI:15377"/>
        <dbReference type="ChEBI" id="CHEBI:17154"/>
        <dbReference type="ChEBI" id="CHEBI:29969"/>
        <dbReference type="ChEBI" id="CHEBI:57540"/>
        <dbReference type="ChEBI" id="CHEBI:138936"/>
        <dbReference type="ChEBI" id="CHEBI:189673"/>
    </reaction>
    <physiologicalReaction direction="left-to-right" evidence="6">
        <dbReference type="Rhea" id="RHEA:70564"/>
    </physiologicalReaction>
</comment>
<feature type="region of interest" description="Disordered" evidence="9">
    <location>
        <begin position="78"/>
        <end position="97"/>
    </location>
</feature>
<reference evidence="12" key="1">
    <citation type="submission" date="2017-02" db="UniProtKB">
        <authorList>
            <consortium name="WormBaseParasite"/>
        </authorList>
    </citation>
    <scope>IDENTIFICATION</scope>
</reference>
<dbReference type="InterPro" id="IPR003000">
    <property type="entry name" value="Sirtuin"/>
</dbReference>
<dbReference type="Proteomes" id="UP000046393">
    <property type="component" value="Unplaced"/>
</dbReference>
<dbReference type="GO" id="GO:0005634">
    <property type="term" value="C:nucleus"/>
    <property type="evidence" value="ECO:0007669"/>
    <property type="project" value="TreeGrafter"/>
</dbReference>
<evidence type="ECO:0000256" key="8">
    <source>
        <dbReference type="PROSITE-ProRule" id="PRU00236"/>
    </source>
</evidence>
<evidence type="ECO:0000259" key="10">
    <source>
        <dbReference type="PROSITE" id="PS50305"/>
    </source>
</evidence>
<dbReference type="Pfam" id="PF02146">
    <property type="entry name" value="SIR2"/>
    <property type="match status" value="1"/>
</dbReference>
<evidence type="ECO:0000256" key="3">
    <source>
        <dbReference type="ARBA" id="ARBA00022723"/>
    </source>
</evidence>
<dbReference type="SUPFAM" id="SSF52467">
    <property type="entry name" value="DHS-like NAD/FAD-binding domain"/>
    <property type="match status" value="1"/>
</dbReference>
<dbReference type="Gene3D" id="3.30.1600.10">
    <property type="entry name" value="SIR2/SIRT2 'Small Domain"/>
    <property type="match status" value="1"/>
</dbReference>
<feature type="domain" description="Deacetylase sirtuin-type" evidence="10">
    <location>
        <begin position="132"/>
        <end position="231"/>
    </location>
</feature>
<sequence length="231" mass="25846">MKLPKTQVLFWVVGVGEDSQSLMVRVVGLLPENNLPEMSEFRSSSSSTSADNATSESGHSVNVDADKRLHLEVDFDLEGLSPSSSTSGAGNSDETEKKLRKDRIVEFCYRNFSTIRNAIDGIIPKFSGEHKQLLSSLDIDGFAELIRNHKVSRILIMCGAGISTSAGIPDFRSPGSGLYDNLQEYHLTNRLDIFNLEFFKRQPEPFFSVARKLFPKNLKVTFTLETYIIYI</sequence>
<keyword evidence="11" id="KW-1185">Reference proteome</keyword>
<proteinExistence type="predicted"/>
<dbReference type="PANTHER" id="PTHR11085">
    <property type="entry name" value="NAD-DEPENDENT PROTEIN DEACYLASE SIRTUIN-5, MITOCHONDRIAL-RELATED"/>
    <property type="match status" value="1"/>
</dbReference>
<dbReference type="InterPro" id="IPR026591">
    <property type="entry name" value="Sirtuin_cat_small_dom_sf"/>
</dbReference>
<dbReference type="Gene3D" id="3.40.50.1220">
    <property type="entry name" value="TPP-binding domain"/>
    <property type="match status" value="1"/>
</dbReference>
<dbReference type="GO" id="GO:0017136">
    <property type="term" value="F:histone deacetylase activity, NAD-dependent"/>
    <property type="evidence" value="ECO:0007669"/>
    <property type="project" value="TreeGrafter"/>
</dbReference>
<keyword evidence="5" id="KW-0520">NAD</keyword>
<dbReference type="WBParaSite" id="SMUV_0001034201-mRNA-1">
    <property type="protein sequence ID" value="SMUV_0001034201-mRNA-1"/>
    <property type="gene ID" value="SMUV_0001034201"/>
</dbReference>
<keyword evidence="2" id="KW-0808">Transferase</keyword>
<evidence type="ECO:0000256" key="5">
    <source>
        <dbReference type="ARBA" id="ARBA00023027"/>
    </source>
</evidence>
<dbReference type="InterPro" id="IPR050134">
    <property type="entry name" value="NAD-dep_sirtuin_deacylases"/>
</dbReference>
<evidence type="ECO:0000256" key="9">
    <source>
        <dbReference type="SAM" id="MobiDB-lite"/>
    </source>
</evidence>
<evidence type="ECO:0000313" key="11">
    <source>
        <dbReference type="Proteomes" id="UP000046393"/>
    </source>
</evidence>
<dbReference type="PROSITE" id="PS50305">
    <property type="entry name" value="SIRTUIN"/>
    <property type="match status" value="1"/>
</dbReference>
<protein>
    <submittedName>
        <fullName evidence="12">Deacetylase sirtuin-type domain-containing protein</fullName>
    </submittedName>
</protein>
<dbReference type="GO" id="GO:0070403">
    <property type="term" value="F:NAD+ binding"/>
    <property type="evidence" value="ECO:0007669"/>
    <property type="project" value="InterPro"/>
</dbReference>
<dbReference type="InterPro" id="IPR026590">
    <property type="entry name" value="Ssirtuin_cat_dom"/>
</dbReference>
<accession>A0A0N5AZB9</accession>
<comment type="caution">
    <text evidence="8">Lacks conserved residue(s) required for the propagation of feature annotation.</text>
</comment>
<dbReference type="AlphaFoldDB" id="A0A0N5AZB9"/>
<evidence type="ECO:0000256" key="4">
    <source>
        <dbReference type="ARBA" id="ARBA00022833"/>
    </source>
</evidence>
<feature type="compositionally biased region" description="Low complexity" evidence="9">
    <location>
        <begin position="79"/>
        <end position="92"/>
    </location>
</feature>
<dbReference type="GO" id="GO:0046872">
    <property type="term" value="F:metal ion binding"/>
    <property type="evidence" value="ECO:0007669"/>
    <property type="project" value="UniProtKB-KW"/>
</dbReference>
<comment type="catalytic activity">
    <reaction evidence="7">
        <text>N(6)-tetradecanoyl-L-lysyl-[protein] + NAD(+) + H2O = 2''-O-tetradecanoyl-ADP-D-ribose + nicotinamide + L-lysyl-[protein]</text>
        <dbReference type="Rhea" id="RHEA:70567"/>
        <dbReference type="Rhea" id="RHEA-COMP:9752"/>
        <dbReference type="Rhea" id="RHEA-COMP:15437"/>
        <dbReference type="ChEBI" id="CHEBI:15377"/>
        <dbReference type="ChEBI" id="CHEBI:17154"/>
        <dbReference type="ChEBI" id="CHEBI:29969"/>
        <dbReference type="ChEBI" id="CHEBI:57540"/>
        <dbReference type="ChEBI" id="CHEBI:141129"/>
        <dbReference type="ChEBI" id="CHEBI:189674"/>
    </reaction>
    <physiologicalReaction direction="left-to-right" evidence="7">
        <dbReference type="Rhea" id="RHEA:70568"/>
    </physiologicalReaction>
</comment>
<evidence type="ECO:0000256" key="6">
    <source>
        <dbReference type="ARBA" id="ARBA00048378"/>
    </source>
</evidence>
<name>A0A0N5AZB9_9BILA</name>
<feature type="compositionally biased region" description="Low complexity" evidence="9">
    <location>
        <begin position="41"/>
        <end position="57"/>
    </location>
</feature>
<evidence type="ECO:0000256" key="7">
    <source>
        <dbReference type="ARBA" id="ARBA00048905"/>
    </source>
</evidence>